<dbReference type="EC" id="5.6.2.4" evidence="15"/>
<evidence type="ECO:0000256" key="12">
    <source>
        <dbReference type="ARBA" id="ARBA00023235"/>
    </source>
</evidence>
<reference evidence="20" key="1">
    <citation type="journal article" date="2018" name="Front. Microbiol.">
        <title>Genome-Based Analysis Reveals the Taxonomy and Diversity of the Family Idiomarinaceae.</title>
        <authorList>
            <person name="Liu Y."/>
            <person name="Lai Q."/>
            <person name="Shao Z."/>
        </authorList>
    </citation>
    <scope>NUCLEOTIDE SEQUENCE [LARGE SCALE GENOMIC DNA]</scope>
    <source>
        <strain evidence="20">908033</strain>
    </source>
</reference>
<evidence type="ECO:0000313" key="20">
    <source>
        <dbReference type="Proteomes" id="UP000286985"/>
    </source>
</evidence>
<evidence type="ECO:0000256" key="15">
    <source>
        <dbReference type="HAMAP-Rule" id="MF_01485"/>
    </source>
</evidence>
<dbReference type="GO" id="GO:0008854">
    <property type="term" value="F:exodeoxyribonuclease V activity"/>
    <property type="evidence" value="ECO:0007669"/>
    <property type="project" value="UniProtKB-EC"/>
</dbReference>
<comment type="domain">
    <text evidence="15">The N-terminal DNA-binding domain is a ssDNA-dependent ATPase and has ATP-dependent 3'-5' helicase function. This domain interacts with RecC.</text>
</comment>
<proteinExistence type="inferred from homology"/>
<comment type="domain">
    <text evidence="15">The C-terminal domain has nuclease activity and interacts with RecD. It interacts with RecA, facilitating its loading onto ssDNA.</text>
</comment>
<feature type="binding site" evidence="16">
    <location>
        <begin position="27"/>
        <end position="34"/>
    </location>
    <ligand>
        <name>ATP</name>
        <dbReference type="ChEBI" id="CHEBI:30616"/>
    </ligand>
</feature>
<dbReference type="CDD" id="cd22352">
    <property type="entry name" value="RecB_C-like"/>
    <property type="match status" value="1"/>
</dbReference>
<dbReference type="Proteomes" id="UP000286985">
    <property type="component" value="Unassembled WGS sequence"/>
</dbReference>
<comment type="miscellaneous">
    <text evidence="15">In the RecBCD complex, RecB has a slow 3'-5' helicase, an exonuclease activity and loads RecA onto ssDNA, RecD has a fast 5'-3' helicase activity, while RecC stimulates the ATPase and processivity of the RecB helicase and contributes to recognition of the Chi site.</text>
</comment>
<dbReference type="Pfam" id="PF12705">
    <property type="entry name" value="PDDEXK_1"/>
    <property type="match status" value="1"/>
</dbReference>
<dbReference type="PANTHER" id="PTHR11070:SF23">
    <property type="entry name" value="RECBCD ENZYME SUBUNIT RECB"/>
    <property type="match status" value="1"/>
</dbReference>
<dbReference type="GO" id="GO:0016887">
    <property type="term" value="F:ATP hydrolysis activity"/>
    <property type="evidence" value="ECO:0007669"/>
    <property type="project" value="RHEA"/>
</dbReference>
<dbReference type="GO" id="GO:0000287">
    <property type="term" value="F:magnesium ion binding"/>
    <property type="evidence" value="ECO:0007669"/>
    <property type="project" value="UniProtKB-UniRule"/>
</dbReference>
<evidence type="ECO:0000256" key="2">
    <source>
        <dbReference type="ARBA" id="ARBA00022723"/>
    </source>
</evidence>
<feature type="region of interest" description="Nuclease activity, interacts with RecD and RecA" evidence="15">
    <location>
        <begin position="925"/>
        <end position="1216"/>
    </location>
</feature>
<keyword evidence="9 15" id="KW-0460">Magnesium</keyword>
<keyword evidence="4 15" id="KW-0227">DNA damage</keyword>
<dbReference type="InterPro" id="IPR014017">
    <property type="entry name" value="DNA_helicase_UvrD-like_C"/>
</dbReference>
<comment type="catalytic activity">
    <reaction evidence="14 15">
        <text>ATP + H2O = ADP + phosphate + H(+)</text>
        <dbReference type="Rhea" id="RHEA:13065"/>
        <dbReference type="ChEBI" id="CHEBI:15377"/>
        <dbReference type="ChEBI" id="CHEBI:15378"/>
        <dbReference type="ChEBI" id="CHEBI:30616"/>
        <dbReference type="ChEBI" id="CHEBI:43474"/>
        <dbReference type="ChEBI" id="CHEBI:456216"/>
        <dbReference type="EC" id="5.6.2.4"/>
    </reaction>
</comment>
<evidence type="ECO:0000256" key="16">
    <source>
        <dbReference type="PROSITE-ProRule" id="PRU00560"/>
    </source>
</evidence>
<dbReference type="InterPro" id="IPR004586">
    <property type="entry name" value="RecB"/>
</dbReference>
<protein>
    <recommendedName>
        <fullName evidence="15">RecBCD enzyme subunit RecB</fullName>
        <ecNumber evidence="15">3.1.11.5</ecNumber>
        <ecNumber evidence="15">5.6.2.4</ecNumber>
    </recommendedName>
    <alternativeName>
        <fullName evidence="15">DNA 3'-5' helicase subunit RecB</fullName>
    </alternativeName>
    <alternativeName>
        <fullName evidence="15">Exonuclease V subunit RecB</fullName>
        <shortName evidence="15">ExoV subunit RecB</shortName>
    </alternativeName>
    <alternativeName>
        <fullName evidence="15">Helicase/nuclease RecBCD subunit RecB</fullName>
    </alternativeName>
</protein>
<keyword evidence="12 15" id="KW-0413">Isomerase</keyword>
<keyword evidence="3 15" id="KW-0547">Nucleotide-binding</keyword>
<dbReference type="HAMAP" id="MF_01485">
    <property type="entry name" value="RecB"/>
    <property type="match status" value="1"/>
</dbReference>
<keyword evidence="6 15" id="KW-0347">Helicase</keyword>
<dbReference type="Gene3D" id="1.10.486.10">
    <property type="entry name" value="PCRA, domain 4"/>
    <property type="match status" value="1"/>
</dbReference>
<evidence type="ECO:0000256" key="13">
    <source>
        <dbReference type="ARBA" id="ARBA00034617"/>
    </source>
</evidence>
<dbReference type="Pfam" id="PF00580">
    <property type="entry name" value="UvrD-helicase"/>
    <property type="match status" value="1"/>
</dbReference>
<evidence type="ECO:0000256" key="1">
    <source>
        <dbReference type="ARBA" id="ARBA00022722"/>
    </source>
</evidence>
<dbReference type="EMBL" id="PIPU01000002">
    <property type="protein sequence ID" value="RUO48538.1"/>
    <property type="molecule type" value="Genomic_DNA"/>
</dbReference>
<dbReference type="Gene3D" id="3.40.50.300">
    <property type="entry name" value="P-loop containing nucleotide triphosphate hydrolases"/>
    <property type="match status" value="2"/>
</dbReference>
<dbReference type="OrthoDB" id="9810135at2"/>
<dbReference type="InterPro" id="IPR011604">
    <property type="entry name" value="PDDEXK-like_dom_sf"/>
</dbReference>
<evidence type="ECO:0000259" key="17">
    <source>
        <dbReference type="PROSITE" id="PS51198"/>
    </source>
</evidence>
<keyword evidence="2 15" id="KW-0479">Metal-binding</keyword>
<dbReference type="GO" id="GO:0005524">
    <property type="term" value="F:ATP binding"/>
    <property type="evidence" value="ECO:0007669"/>
    <property type="project" value="UniProtKB-UniRule"/>
</dbReference>
<comment type="catalytic activity">
    <reaction evidence="15">
        <text>Exonucleolytic cleavage (in the presence of ATP) in either 5'- to 3'- or 3'- to 5'-direction to yield 5'-phosphooligonucleotides.</text>
        <dbReference type="EC" id="3.1.11.5"/>
    </reaction>
</comment>
<evidence type="ECO:0000256" key="11">
    <source>
        <dbReference type="ARBA" id="ARBA00023204"/>
    </source>
</evidence>
<dbReference type="AlphaFoldDB" id="A0A432XII0"/>
<dbReference type="PROSITE" id="PS51217">
    <property type="entry name" value="UVRD_HELICASE_CTER"/>
    <property type="match status" value="1"/>
</dbReference>
<keyword evidence="10 15" id="KW-0238">DNA-binding</keyword>
<comment type="catalytic activity">
    <reaction evidence="13 15">
        <text>Couples ATP hydrolysis with the unwinding of duplex DNA by translocating in the 3'-5' direction.</text>
        <dbReference type="EC" id="5.6.2.4"/>
    </reaction>
</comment>
<comment type="cofactor">
    <cofactor evidence="15">
        <name>Mg(2+)</name>
        <dbReference type="ChEBI" id="CHEBI:18420"/>
    </cofactor>
    <text evidence="15">Binds 1 Mg(2+) ion per subunit.</text>
</comment>
<comment type="caution">
    <text evidence="19">The sequence shown here is derived from an EMBL/GenBank/DDBJ whole genome shotgun (WGS) entry which is preliminary data.</text>
</comment>
<dbReference type="Pfam" id="PF13361">
    <property type="entry name" value="UvrD_C"/>
    <property type="match status" value="1"/>
</dbReference>
<evidence type="ECO:0000256" key="5">
    <source>
        <dbReference type="ARBA" id="ARBA00022801"/>
    </source>
</evidence>
<keyword evidence="5 15" id="KW-0378">Hydrolase</keyword>
<dbReference type="GO" id="GO:0003677">
    <property type="term" value="F:DNA binding"/>
    <property type="evidence" value="ECO:0007669"/>
    <property type="project" value="UniProtKB-UniRule"/>
</dbReference>
<dbReference type="GO" id="GO:0005829">
    <property type="term" value="C:cytosol"/>
    <property type="evidence" value="ECO:0007669"/>
    <property type="project" value="TreeGrafter"/>
</dbReference>
<keyword evidence="7 15" id="KW-0269">Exonuclease</keyword>
<feature type="domain" description="UvrD-like helicase ATP-binding" evidence="17">
    <location>
        <begin position="6"/>
        <end position="472"/>
    </location>
</feature>
<evidence type="ECO:0000256" key="10">
    <source>
        <dbReference type="ARBA" id="ARBA00023125"/>
    </source>
</evidence>
<feature type="binding site" evidence="15">
    <location>
        <position position="1119"/>
    </location>
    <ligand>
        <name>Mg(2+)</name>
        <dbReference type="ChEBI" id="CHEBI:18420"/>
    </ligand>
</feature>
<dbReference type="PANTHER" id="PTHR11070">
    <property type="entry name" value="UVRD / RECB / PCRA DNA HELICASE FAMILY MEMBER"/>
    <property type="match status" value="1"/>
</dbReference>
<keyword evidence="20" id="KW-1185">Reference proteome</keyword>
<keyword evidence="8 15" id="KW-0067">ATP-binding</keyword>
<organism evidence="19 20">
    <name type="scientific">Pseudidiomarina donghaiensis</name>
    <dbReference type="NCBI Taxonomy" id="519452"/>
    <lineage>
        <taxon>Bacteria</taxon>
        <taxon>Pseudomonadati</taxon>
        <taxon>Pseudomonadota</taxon>
        <taxon>Gammaproteobacteria</taxon>
        <taxon>Alteromonadales</taxon>
        <taxon>Idiomarinaceae</taxon>
        <taxon>Pseudidiomarina</taxon>
    </lineage>
</organism>
<dbReference type="EC" id="3.1.11.5" evidence="15"/>
<dbReference type="GO" id="GO:0043138">
    <property type="term" value="F:3'-5' DNA helicase activity"/>
    <property type="evidence" value="ECO:0007669"/>
    <property type="project" value="UniProtKB-UniRule"/>
</dbReference>
<keyword evidence="11 15" id="KW-0234">DNA repair</keyword>
<dbReference type="SUPFAM" id="SSF52540">
    <property type="entry name" value="P-loop containing nucleoside triphosphate hydrolases"/>
    <property type="match status" value="1"/>
</dbReference>
<evidence type="ECO:0000256" key="6">
    <source>
        <dbReference type="ARBA" id="ARBA00022806"/>
    </source>
</evidence>
<feature type="binding site" evidence="15">
    <location>
        <position position="1106"/>
    </location>
    <ligand>
        <name>Mg(2+)</name>
        <dbReference type="ChEBI" id="CHEBI:18420"/>
    </ligand>
</feature>
<dbReference type="Gene3D" id="1.10.3170.10">
    <property type="entry name" value="Recbcd, chain B, domain 2"/>
    <property type="match status" value="1"/>
</dbReference>
<dbReference type="InterPro" id="IPR038726">
    <property type="entry name" value="PDDEXK_AddAB-type"/>
</dbReference>
<evidence type="ECO:0000256" key="9">
    <source>
        <dbReference type="ARBA" id="ARBA00022842"/>
    </source>
</evidence>
<feature type="domain" description="UvrD-like helicase C-terminal" evidence="18">
    <location>
        <begin position="473"/>
        <end position="780"/>
    </location>
</feature>
<feature type="region of interest" description="DNA-binding and helicase activity, interacts with RecC" evidence="15">
    <location>
        <begin position="1"/>
        <end position="876"/>
    </location>
</feature>
<gene>
    <name evidence="15 19" type="primary">recB</name>
    <name evidence="19" type="ORF">CWE24_07090</name>
</gene>
<dbReference type="InterPro" id="IPR000212">
    <property type="entry name" value="DNA_helicase_UvrD/REP"/>
</dbReference>
<evidence type="ECO:0000256" key="3">
    <source>
        <dbReference type="ARBA" id="ARBA00022741"/>
    </source>
</evidence>
<evidence type="ECO:0000256" key="7">
    <source>
        <dbReference type="ARBA" id="ARBA00022839"/>
    </source>
</evidence>
<dbReference type="GO" id="GO:0009338">
    <property type="term" value="C:exodeoxyribonuclease V complex"/>
    <property type="evidence" value="ECO:0007669"/>
    <property type="project" value="TreeGrafter"/>
</dbReference>
<comment type="similarity">
    <text evidence="15">Belongs to the helicase family. UvrD subfamily.</text>
</comment>
<dbReference type="GO" id="GO:0000724">
    <property type="term" value="P:double-strand break repair via homologous recombination"/>
    <property type="evidence" value="ECO:0007669"/>
    <property type="project" value="UniProtKB-UniRule"/>
</dbReference>
<evidence type="ECO:0000256" key="14">
    <source>
        <dbReference type="ARBA" id="ARBA00048988"/>
    </source>
</evidence>
<feature type="active site" description="For nuclease activity" evidence="15">
    <location>
        <position position="1119"/>
    </location>
</feature>
<dbReference type="NCBIfam" id="TIGR00609">
    <property type="entry name" value="recB"/>
    <property type="match status" value="1"/>
</dbReference>
<accession>A0A432XII0</accession>
<comment type="subunit">
    <text evidence="15">Heterotrimer of RecB, RecC and RecD. All subunits contribute to DNA-binding. Interacts with RecA.</text>
</comment>
<dbReference type="InterPro" id="IPR027417">
    <property type="entry name" value="P-loop_NTPase"/>
</dbReference>
<dbReference type="InterPro" id="IPR011335">
    <property type="entry name" value="Restrct_endonuc-II-like"/>
</dbReference>
<dbReference type="Gene3D" id="3.90.320.10">
    <property type="match status" value="1"/>
</dbReference>
<dbReference type="PROSITE" id="PS51198">
    <property type="entry name" value="UVRD_HELICASE_ATP_BIND"/>
    <property type="match status" value="1"/>
</dbReference>
<dbReference type="RefSeq" id="WP_092841118.1">
    <property type="nucleotide sequence ID" value="NZ_FPCF01000005.1"/>
</dbReference>
<evidence type="ECO:0000256" key="8">
    <source>
        <dbReference type="ARBA" id="ARBA00022840"/>
    </source>
</evidence>
<dbReference type="SUPFAM" id="SSF52980">
    <property type="entry name" value="Restriction endonuclease-like"/>
    <property type="match status" value="1"/>
</dbReference>
<evidence type="ECO:0000313" key="19">
    <source>
        <dbReference type="EMBL" id="RUO48538.1"/>
    </source>
</evidence>
<sequence length="1216" mass="137179">MDTSPSSAMNILNPLTFPLNNSRLIEASAGTGKTYTIAALYLRLVLGHGASECFTPDKLLVVTFTEPATEELRDRIRANLSEAAAYFRGDIDVDDAFLQQLKADFPADQHDHYGRLLDLAAQAMDEAAVHTIHGWCNRMLREHAFASGSLFSQQLNTDTAAMWEQVSQDYWRTFVSVLPEHALAQYQLISDEFAHPGALLDAAKGIGSHGQATTAIAPAELLAQLVASQQQVRDKFHGFAWAEWADECEQLLDQLRANKQLNGQKLQARSVSQWFAQIREWAGQLGQPNAPLLPTFKPDTAWQKLAPEDLQANGLKVELPQHPLWQTLQDLKAAYDGLPRPRTGLLQHAAQWLQQRFAQLQKQRAEMGFDDMLTRLRAALYGEFGDALAQTIRAQFPIAMVDEFQDTDPVQYAIFDRVYSLQNTPKDLGVFLIGDPKQAIYSFRNADIHTYLKARRATHGRHYTLATNYRSTETMVAASNALFLHAKDAPRGPFHFRDKSTGDDPLPFFPVQANGLKTQWLENGAPSSAMQFDTALDTDNANKDTLHATLAQWQAERIVQMLHSRNTGFAKHGEFRQLQPGDIAILVNKASEAKIVRDALRQRGLQSVYLSDRDSVFASQMAVELLRVLQACAQPRDPSLLRAALLSRLLNLTLSDIDQTLNNELLWDAFAERMLDYHQRWQRSGVLAMIQRLLHDYDVPSQLLQVPEGERQLTDLLHLAELLQQHAATTEGMAGLLRYLQEHIELAQEANNRTDTKEQQVRLESDSQLIQVVTIHKSKGLQYPIVFLPFVAYVSPANYRLRYPATYHNPEGDVRIAFDNSNAEIVAKLDQERLEEDIRKLYVAVTRAQFATYIGLAPYKTINDTALGYLLGGGAELDLEQLQLPAHCSQNFVPELLPQTVYQPPAQVAQRFEFCEMPQPHGFESWWVASYSALKYGDWVGTTAVFADSTDAQNALEERHDTQPELNQSPALNTIHAFPKGAEAGTYLHNLLEDAAREGFSRLAADADYRRQFVEQRAQLEPWASFQQVLDSWLQAMLTVPFAAGEARLALADLQNYQAEPEFWFPAANIHAEQLDKTVQQQVLTGFDRPQVLPMKLNGMLKGFIDLVFEYQGRYYVADYKSNFLGHDEAAYTTEVMREKILASRYDLQYVIYLVALHKLLGVRLGSDYDYDTHIGGAVYLFLRGVHSEQAGAFYDRPPRELIEELASQFELKESL</sequence>
<feature type="binding site" evidence="15">
    <location>
        <position position="989"/>
    </location>
    <ligand>
        <name>Mg(2+)</name>
        <dbReference type="ChEBI" id="CHEBI:18420"/>
    </ligand>
</feature>
<comment type="function">
    <text evidence="15">A helicase/nuclease that prepares dsDNA breaks (DSB) for recombinational DNA repair. Binds to DSBs and unwinds DNA via a highly rapid and processive ATP-dependent bidirectional helicase activity. Unwinds dsDNA until it encounters a Chi (crossover hotspot instigator) sequence from the 3' direction. Cuts ssDNA a few nucleotides 3' to the Chi site. The properties and activities of the enzyme are changed at Chi. The Chi-altered holoenzyme produces a long 3'-ssDNA overhang and facilitates RecA-binding to the ssDNA for homologous DNA recombination and repair. Holoenzyme degrades any linearized DNA that is unable to undergo homologous recombination. In the holoenzyme this subunit contributes ATPase, 3'-5' helicase, exonuclease activity and loads RecA onto ssDNA.</text>
</comment>
<evidence type="ECO:0000256" key="4">
    <source>
        <dbReference type="ARBA" id="ARBA00022763"/>
    </source>
</evidence>
<evidence type="ECO:0000259" key="18">
    <source>
        <dbReference type="PROSITE" id="PS51217"/>
    </source>
</evidence>
<keyword evidence="1 15" id="KW-0540">Nuclease</keyword>
<dbReference type="STRING" id="519452.SAMN04488139_2032"/>
<dbReference type="InterPro" id="IPR014016">
    <property type="entry name" value="UvrD-like_ATP-bd"/>
</dbReference>
<name>A0A432XII0_9GAMM</name>